<reference evidence="2" key="1">
    <citation type="journal article" date="2007" name="Nature">
        <title>The grapevine genome sequence suggests ancestral hexaploidization in major angiosperm phyla.</title>
        <authorList>
            <consortium name="The French-Italian Public Consortium for Grapevine Genome Characterization."/>
            <person name="Jaillon O."/>
            <person name="Aury J.-M."/>
            <person name="Noel B."/>
            <person name="Policriti A."/>
            <person name="Clepet C."/>
            <person name="Casagrande A."/>
            <person name="Choisne N."/>
            <person name="Aubourg S."/>
            <person name="Vitulo N."/>
            <person name="Jubin C."/>
            <person name="Vezzi A."/>
            <person name="Legeai F."/>
            <person name="Hugueney P."/>
            <person name="Dasilva C."/>
            <person name="Horner D."/>
            <person name="Mica E."/>
            <person name="Jublot D."/>
            <person name="Poulain J."/>
            <person name="Bruyere C."/>
            <person name="Billault A."/>
            <person name="Segurens B."/>
            <person name="Gouyvenoux M."/>
            <person name="Ugarte E."/>
            <person name="Cattonaro F."/>
            <person name="Anthouard V."/>
            <person name="Vico V."/>
            <person name="Del Fabbro C."/>
            <person name="Alaux M."/>
            <person name="Di Gaspero G."/>
            <person name="Dumas V."/>
            <person name="Felice N."/>
            <person name="Paillard S."/>
            <person name="Juman I."/>
            <person name="Moroldo M."/>
            <person name="Scalabrin S."/>
            <person name="Canaguier A."/>
            <person name="Le Clainche I."/>
            <person name="Malacrida G."/>
            <person name="Durand E."/>
            <person name="Pesole G."/>
            <person name="Laucou V."/>
            <person name="Chatelet P."/>
            <person name="Merdinoglu D."/>
            <person name="Delledonne M."/>
            <person name="Pezzotti M."/>
            <person name="Lecharny A."/>
            <person name="Scarpelli C."/>
            <person name="Artiguenave F."/>
            <person name="Pe M.E."/>
            <person name="Valle G."/>
            <person name="Morgante M."/>
            <person name="Caboche M."/>
            <person name="Adam-Blondon A.-F."/>
            <person name="Weissenbach J."/>
            <person name="Quetier F."/>
            <person name="Wincker P."/>
        </authorList>
    </citation>
    <scope>NUCLEOTIDE SEQUENCE [LARGE SCALE GENOMIC DNA]</scope>
    <source>
        <strain evidence="2">cv. Pinot noir / PN40024</strain>
    </source>
</reference>
<keyword evidence="2" id="KW-1185">Reference proteome</keyword>
<dbReference type="PaxDb" id="29760-VIT_03s0091g01180.t01"/>
<dbReference type="InParanoid" id="D7SXM6"/>
<name>D7SXM6_VITVI</name>
<evidence type="ECO:0000313" key="2">
    <source>
        <dbReference type="Proteomes" id="UP000009183"/>
    </source>
</evidence>
<organism evidence="1 2">
    <name type="scientific">Vitis vinifera</name>
    <name type="common">Grape</name>
    <dbReference type="NCBI Taxonomy" id="29760"/>
    <lineage>
        <taxon>Eukaryota</taxon>
        <taxon>Viridiplantae</taxon>
        <taxon>Streptophyta</taxon>
        <taxon>Embryophyta</taxon>
        <taxon>Tracheophyta</taxon>
        <taxon>Spermatophyta</taxon>
        <taxon>Magnoliopsida</taxon>
        <taxon>eudicotyledons</taxon>
        <taxon>Gunneridae</taxon>
        <taxon>Pentapetalae</taxon>
        <taxon>rosids</taxon>
        <taxon>Vitales</taxon>
        <taxon>Vitaceae</taxon>
        <taxon>Viteae</taxon>
        <taxon>Vitis</taxon>
    </lineage>
</organism>
<dbReference type="AlphaFoldDB" id="D7SXM6"/>
<gene>
    <name evidence="1" type="ordered locus">VIT_03s0091g01180</name>
</gene>
<accession>D7SXM6</accession>
<proteinExistence type="predicted"/>
<dbReference type="Proteomes" id="UP000009183">
    <property type="component" value="Chromosome 3"/>
</dbReference>
<protein>
    <submittedName>
        <fullName evidence="1">Uncharacterized protein</fullName>
    </submittedName>
</protein>
<evidence type="ECO:0000313" key="1">
    <source>
        <dbReference type="EMBL" id="CBI22426.3"/>
    </source>
</evidence>
<dbReference type="HOGENOM" id="CLU_2745247_0_0_1"/>
<dbReference type="EMBL" id="FN595242">
    <property type="protein sequence ID" value="CBI22426.3"/>
    <property type="molecule type" value="Genomic_DNA"/>
</dbReference>
<sequence length="71" mass="8243">MRHERLVLLLDMHPEDCLNWTTMAGWVSLKLKVVGTFLQQIDQQTTESLGKNGMPQLDELDEKIFAKSERE</sequence>